<dbReference type="PANTHER" id="PTHR21085:SF0">
    <property type="entry name" value="CHORISMATE SYNTHASE"/>
    <property type="match status" value="1"/>
</dbReference>
<dbReference type="PROSITE" id="PS00788">
    <property type="entry name" value="CHORISMATE_SYNTHASE_2"/>
    <property type="match status" value="1"/>
</dbReference>
<dbReference type="UniPathway" id="UPA00053">
    <property type="reaction ID" value="UER00090"/>
</dbReference>
<gene>
    <name evidence="9" type="ORF">T552_01056</name>
</gene>
<dbReference type="InterPro" id="IPR020541">
    <property type="entry name" value="Chorismate_synthase_CS"/>
</dbReference>
<dbReference type="EMBL" id="LFVZ01000004">
    <property type="protein sequence ID" value="KTW29852.1"/>
    <property type="molecule type" value="Genomic_DNA"/>
</dbReference>
<accession>A0A0W4ZNA1</accession>
<dbReference type="GO" id="GO:0008652">
    <property type="term" value="P:amino acid biosynthetic process"/>
    <property type="evidence" value="ECO:0007669"/>
    <property type="project" value="UniProtKB-KW"/>
</dbReference>
<dbReference type="Gene3D" id="3.60.150.10">
    <property type="entry name" value="Chorismate synthase AroC"/>
    <property type="match status" value="1"/>
</dbReference>
<comment type="catalytic activity">
    <reaction evidence="8">
        <text>5-O-(1-carboxyvinyl)-3-phosphoshikimate = chorismate + phosphate</text>
        <dbReference type="Rhea" id="RHEA:21020"/>
        <dbReference type="ChEBI" id="CHEBI:29748"/>
        <dbReference type="ChEBI" id="CHEBI:43474"/>
        <dbReference type="ChEBI" id="CHEBI:57701"/>
        <dbReference type="EC" id="4.2.3.5"/>
    </reaction>
</comment>
<proteinExistence type="inferred from homology"/>
<dbReference type="GO" id="GO:0010181">
    <property type="term" value="F:FMN binding"/>
    <property type="evidence" value="ECO:0007669"/>
    <property type="project" value="TreeGrafter"/>
</dbReference>
<comment type="subunit">
    <text evidence="3">Homotetramer.</text>
</comment>
<evidence type="ECO:0000313" key="10">
    <source>
        <dbReference type="Proteomes" id="UP000054454"/>
    </source>
</evidence>
<keyword evidence="7 8" id="KW-0456">Lyase</keyword>
<keyword evidence="5 8" id="KW-0028">Amino-acid biosynthesis</keyword>
<dbReference type="SUPFAM" id="SSF103263">
    <property type="entry name" value="Chorismate synthase, AroC"/>
    <property type="match status" value="1"/>
</dbReference>
<evidence type="ECO:0000256" key="1">
    <source>
        <dbReference type="ARBA" id="ARBA00005044"/>
    </source>
</evidence>
<dbReference type="GO" id="GO:0004107">
    <property type="term" value="F:chorismate synthase activity"/>
    <property type="evidence" value="ECO:0007669"/>
    <property type="project" value="UniProtKB-EC"/>
</dbReference>
<dbReference type="GO" id="GO:0042602">
    <property type="term" value="F:riboflavin reductase (NADPH) activity"/>
    <property type="evidence" value="ECO:0007669"/>
    <property type="project" value="EnsemblFungi"/>
</dbReference>
<evidence type="ECO:0000256" key="6">
    <source>
        <dbReference type="ARBA" id="ARBA00023141"/>
    </source>
</evidence>
<evidence type="ECO:0000256" key="8">
    <source>
        <dbReference type="RuleBase" id="RU000605"/>
    </source>
</evidence>
<reference evidence="10" key="1">
    <citation type="journal article" date="2016" name="Nat. Commun.">
        <title>Genome analysis of three Pneumocystis species reveals adaptation mechanisms to life exclusively in mammalian hosts.</title>
        <authorList>
            <person name="Ma L."/>
            <person name="Chen Z."/>
            <person name="Huang D.W."/>
            <person name="Kutty G."/>
            <person name="Ishihara M."/>
            <person name="Wang H."/>
            <person name="Abouelleil A."/>
            <person name="Bishop L."/>
            <person name="Davey E."/>
            <person name="Deng R."/>
            <person name="Deng X."/>
            <person name="Fan L."/>
            <person name="Fantoni G."/>
            <person name="Fitzgerald M."/>
            <person name="Gogineni E."/>
            <person name="Goldberg J.M."/>
            <person name="Handley G."/>
            <person name="Hu X."/>
            <person name="Huber C."/>
            <person name="Jiao X."/>
            <person name="Jones K."/>
            <person name="Levin J.Z."/>
            <person name="Liu Y."/>
            <person name="Macdonald P."/>
            <person name="Melnikov A."/>
            <person name="Raley C."/>
            <person name="Sassi M."/>
            <person name="Sherman B.T."/>
            <person name="Song X."/>
            <person name="Sykes S."/>
            <person name="Tran B."/>
            <person name="Walsh L."/>
            <person name="Xia Y."/>
            <person name="Yang J."/>
            <person name="Young S."/>
            <person name="Zeng Q."/>
            <person name="Zheng X."/>
            <person name="Stephens R."/>
            <person name="Nusbaum C."/>
            <person name="Birren B.W."/>
            <person name="Azadi P."/>
            <person name="Lempicki R.A."/>
            <person name="Cuomo C.A."/>
            <person name="Kovacs J.A."/>
        </authorList>
    </citation>
    <scope>NUCLEOTIDE SEQUENCE [LARGE SCALE GENOMIC DNA]</scope>
    <source>
        <strain evidence="10">B80</strain>
    </source>
</reference>
<sequence>MSTFGTLFRVTTYGESHGQSVGCIVDGVPPGFFLSKEDIQIQLRRRRPGQNSLTTQRNERDLVYLQSGIEDGITLGTPIGMLVYNEDYKPSDYEEMKRFPRPSHADLTYLQKYGIKSSSGGGRSSARETIGRVAAGAIAEKYLFETYKIEIVAFVSSIGKIQMKWDMNEENDEDDIESPISQAYLSFLSTVTREQVDASLVRCPDMATSAAMIARIERARENQDSIGGTITCVIRNLPAGLGEPCFDKLEAKLAHAMLSIPSTKGFEVGSGFKGTQVPGSKHNDQYIMDTNNKLRTITNNSGGIQGGISNGENVFFKVAFKSPASIGKEQFTSSYDGTNGILFIKGRHDPNVTSRAVPIVECMTALVIMDALMIQLSRQAAQSLLPPIKTKISFP</sequence>
<evidence type="ECO:0000313" key="9">
    <source>
        <dbReference type="EMBL" id="KTW29852.1"/>
    </source>
</evidence>
<dbReference type="GeneID" id="28935851"/>
<dbReference type="OrthoDB" id="1721239at2759"/>
<evidence type="ECO:0000256" key="5">
    <source>
        <dbReference type="ARBA" id="ARBA00022605"/>
    </source>
</evidence>
<dbReference type="GO" id="GO:0009423">
    <property type="term" value="P:chorismate biosynthetic process"/>
    <property type="evidence" value="ECO:0007669"/>
    <property type="project" value="UniProtKB-UniPathway"/>
</dbReference>
<comment type="pathway">
    <text evidence="1 8">Metabolic intermediate biosynthesis; chorismate biosynthesis; chorismate from D-erythrose 4-phosphate and phosphoenolpyruvate: step 7/7.</text>
</comment>
<dbReference type="Proteomes" id="UP000054454">
    <property type="component" value="Unassembled WGS sequence"/>
</dbReference>
<dbReference type="VEuPathDB" id="FungiDB:T552_01056"/>
<dbReference type="FunFam" id="3.60.150.10:FF:000004">
    <property type="entry name" value="Chorismate synthase"/>
    <property type="match status" value="1"/>
</dbReference>
<keyword evidence="6 8" id="KW-0057">Aromatic amino acid biosynthesis</keyword>
<evidence type="ECO:0000256" key="7">
    <source>
        <dbReference type="ARBA" id="ARBA00023239"/>
    </source>
</evidence>
<evidence type="ECO:0000256" key="3">
    <source>
        <dbReference type="ARBA" id="ARBA00011881"/>
    </source>
</evidence>
<dbReference type="NCBIfam" id="NF003793">
    <property type="entry name" value="PRK05382.1"/>
    <property type="match status" value="1"/>
</dbReference>
<organism evidence="9 10">
    <name type="scientific">Pneumocystis carinii (strain B80)</name>
    <name type="common">Rat pneumocystis pneumonia agent</name>
    <name type="synonym">Pneumocystis carinii f. sp. carinii</name>
    <dbReference type="NCBI Taxonomy" id="1408658"/>
    <lineage>
        <taxon>Eukaryota</taxon>
        <taxon>Fungi</taxon>
        <taxon>Dikarya</taxon>
        <taxon>Ascomycota</taxon>
        <taxon>Taphrinomycotina</taxon>
        <taxon>Pneumocystomycetes</taxon>
        <taxon>Pneumocystaceae</taxon>
        <taxon>Pneumocystis</taxon>
    </lineage>
</organism>
<dbReference type="PROSITE" id="PS00787">
    <property type="entry name" value="CHORISMATE_SYNTHASE_1"/>
    <property type="match status" value="1"/>
</dbReference>
<dbReference type="EC" id="4.2.3.5" evidence="4 8"/>
<keyword evidence="10" id="KW-1185">Reference proteome</keyword>
<comment type="caution">
    <text evidence="9">The sequence shown here is derived from an EMBL/GenBank/DDBJ whole genome shotgun (WGS) entry which is preliminary data.</text>
</comment>
<dbReference type="NCBIfam" id="TIGR00033">
    <property type="entry name" value="aroC"/>
    <property type="match status" value="1"/>
</dbReference>
<dbReference type="Pfam" id="PF01264">
    <property type="entry name" value="Chorismate_synt"/>
    <property type="match status" value="1"/>
</dbReference>
<dbReference type="GO" id="GO:0005829">
    <property type="term" value="C:cytosol"/>
    <property type="evidence" value="ECO:0007669"/>
    <property type="project" value="TreeGrafter"/>
</dbReference>
<dbReference type="HAMAP" id="MF_00300">
    <property type="entry name" value="Chorismate_synth"/>
    <property type="match status" value="1"/>
</dbReference>
<evidence type="ECO:0000256" key="4">
    <source>
        <dbReference type="ARBA" id="ARBA00013036"/>
    </source>
</evidence>
<protein>
    <recommendedName>
        <fullName evidence="4 8">Chorismate synthase</fullName>
        <ecNumber evidence="4 8">4.2.3.5</ecNumber>
    </recommendedName>
</protein>
<dbReference type="AlphaFoldDB" id="A0A0W4ZNA1"/>
<dbReference type="InterPro" id="IPR000453">
    <property type="entry name" value="Chorismate_synth"/>
</dbReference>
<dbReference type="RefSeq" id="XP_018226839.1">
    <property type="nucleotide sequence ID" value="XM_018369649.1"/>
</dbReference>
<dbReference type="PANTHER" id="PTHR21085">
    <property type="entry name" value="CHORISMATE SYNTHASE"/>
    <property type="match status" value="1"/>
</dbReference>
<dbReference type="InterPro" id="IPR035904">
    <property type="entry name" value="Chorismate_synth_AroC_sf"/>
</dbReference>
<evidence type="ECO:0000256" key="2">
    <source>
        <dbReference type="ARBA" id="ARBA00008014"/>
    </source>
</evidence>
<comment type="cofactor">
    <cofactor evidence="8">
        <name>FMNH2</name>
        <dbReference type="ChEBI" id="CHEBI:57618"/>
    </cofactor>
    <text evidence="8">Reduced FMN (FMNH(2)).</text>
</comment>
<name>A0A0W4ZNA1_PNEC8</name>
<dbReference type="CDD" id="cd07304">
    <property type="entry name" value="Chorismate_synthase"/>
    <property type="match status" value="1"/>
</dbReference>
<dbReference type="PIRSF" id="PIRSF001456">
    <property type="entry name" value="Chorismate_synth"/>
    <property type="match status" value="1"/>
</dbReference>
<dbReference type="GO" id="GO:0009073">
    <property type="term" value="P:aromatic amino acid family biosynthetic process"/>
    <property type="evidence" value="ECO:0007669"/>
    <property type="project" value="UniProtKB-KW"/>
</dbReference>
<comment type="similarity">
    <text evidence="2 8">Belongs to the chorismate synthase family.</text>
</comment>